<feature type="region of interest" description="Disordered" evidence="1">
    <location>
        <begin position="72"/>
        <end position="101"/>
    </location>
</feature>
<dbReference type="AlphaFoldDB" id="A0A8A1L6W0"/>
<sequence>MAMRLGRSGCDLGIASRSWKLFSQITFNNLSSTYSVLQRILWRCGSSKYVFTHTHTHKHILDVQNSPRTSTFSNYPHMKHMDPEKKVSQKDGDRNVLPMAN</sequence>
<evidence type="ECO:0000256" key="1">
    <source>
        <dbReference type="SAM" id="MobiDB-lite"/>
    </source>
</evidence>
<reference evidence="2" key="1">
    <citation type="submission" date="2021-01" db="EMBL/GenBank/DDBJ databases">
        <title>Chromosome-level genome assembly of a human fungal pathogen reveals clustering of transcriptionally co-regulated genes.</title>
        <authorList>
            <person name="Voorhies M."/>
            <person name="Cohen S."/>
            <person name="Shea T.P."/>
            <person name="Petrus S."/>
            <person name="Munoz J.F."/>
            <person name="Poplawski S."/>
            <person name="Goldman W.E."/>
            <person name="Michael T."/>
            <person name="Cuomo C.A."/>
            <person name="Sil A."/>
            <person name="Beyhan S."/>
        </authorList>
    </citation>
    <scope>NUCLEOTIDE SEQUENCE</scope>
    <source>
        <strain evidence="2">H88</strain>
    </source>
</reference>
<feature type="compositionally biased region" description="Basic and acidic residues" evidence="1">
    <location>
        <begin position="79"/>
        <end position="94"/>
    </location>
</feature>
<dbReference type="Proteomes" id="UP000663419">
    <property type="component" value="Chromosome 1"/>
</dbReference>
<proteinExistence type="predicted"/>
<gene>
    <name evidence="2" type="ORF">I7I53_09506</name>
</gene>
<name>A0A8A1L6W0_AJEC8</name>
<accession>A0A8A1L6W0</accession>
<dbReference type="EMBL" id="CP069102">
    <property type="protein sequence ID" value="QSS49211.1"/>
    <property type="molecule type" value="Genomic_DNA"/>
</dbReference>
<dbReference type="VEuPathDB" id="FungiDB:I7I53_09506"/>
<organism evidence="2 3">
    <name type="scientific">Ajellomyces capsulatus (strain H88)</name>
    <name type="common">Darling's disease fungus</name>
    <name type="synonym">Histoplasma capsulatum</name>
    <dbReference type="NCBI Taxonomy" id="544711"/>
    <lineage>
        <taxon>Eukaryota</taxon>
        <taxon>Fungi</taxon>
        <taxon>Dikarya</taxon>
        <taxon>Ascomycota</taxon>
        <taxon>Pezizomycotina</taxon>
        <taxon>Eurotiomycetes</taxon>
        <taxon>Eurotiomycetidae</taxon>
        <taxon>Onygenales</taxon>
        <taxon>Ajellomycetaceae</taxon>
        <taxon>Histoplasma</taxon>
    </lineage>
</organism>
<evidence type="ECO:0000313" key="3">
    <source>
        <dbReference type="Proteomes" id="UP000663419"/>
    </source>
</evidence>
<evidence type="ECO:0000313" key="2">
    <source>
        <dbReference type="EMBL" id="QSS49211.1"/>
    </source>
</evidence>
<protein>
    <submittedName>
        <fullName evidence="2">Uncharacterized protein</fullName>
    </submittedName>
</protein>